<reference evidence="6 7" key="1">
    <citation type="submission" date="2016-08" db="EMBL/GenBank/DDBJ databases">
        <title>Complete Genome Sequence Of The Indigo Reducing Clostridium isatidis DSM15098.</title>
        <authorList>
            <person name="Little G.T."/>
            <person name="Minton N.P."/>
        </authorList>
    </citation>
    <scope>NUCLEOTIDE SEQUENCE [LARGE SCALE GENOMIC DNA]</scope>
    <source>
        <strain evidence="6 7">DSM 15098</strain>
    </source>
</reference>
<keyword evidence="7" id="KW-1185">Reference proteome</keyword>
<dbReference type="GO" id="GO:0018580">
    <property type="term" value="F:nitronate monooxygenase activity"/>
    <property type="evidence" value="ECO:0007669"/>
    <property type="project" value="InterPro"/>
</dbReference>
<dbReference type="OrthoDB" id="9778912at2"/>
<evidence type="ECO:0000256" key="3">
    <source>
        <dbReference type="ARBA" id="ARBA00022630"/>
    </source>
</evidence>
<evidence type="ECO:0000256" key="1">
    <source>
        <dbReference type="ARBA" id="ARBA00003535"/>
    </source>
</evidence>
<organism evidence="6 7">
    <name type="scientific">Clostridium isatidis</name>
    <dbReference type="NCBI Taxonomy" id="182773"/>
    <lineage>
        <taxon>Bacteria</taxon>
        <taxon>Bacillati</taxon>
        <taxon>Bacillota</taxon>
        <taxon>Clostridia</taxon>
        <taxon>Eubacteriales</taxon>
        <taxon>Clostridiaceae</taxon>
        <taxon>Clostridium</taxon>
    </lineage>
</organism>
<dbReference type="PANTHER" id="PTHR32332:SF18">
    <property type="entry name" value="2-NITROPROPANE DIOXYGENASE"/>
    <property type="match status" value="1"/>
</dbReference>
<gene>
    <name evidence="6" type="ORF">BEN51_08975</name>
</gene>
<keyword evidence="3" id="KW-0285">Flavoprotein</keyword>
<dbReference type="GO" id="GO:0051213">
    <property type="term" value="F:dioxygenase activity"/>
    <property type="evidence" value="ECO:0007669"/>
    <property type="project" value="UniProtKB-KW"/>
</dbReference>
<evidence type="ECO:0000256" key="2">
    <source>
        <dbReference type="ARBA" id="ARBA00013457"/>
    </source>
</evidence>
<dbReference type="Gene3D" id="3.20.20.70">
    <property type="entry name" value="Aldolase class I"/>
    <property type="match status" value="1"/>
</dbReference>
<dbReference type="Proteomes" id="UP000264883">
    <property type="component" value="Chromosome"/>
</dbReference>
<proteinExistence type="predicted"/>
<evidence type="ECO:0000256" key="5">
    <source>
        <dbReference type="ARBA" id="ARBA00023002"/>
    </source>
</evidence>
<dbReference type="SUPFAM" id="SSF51412">
    <property type="entry name" value="Inosine monophosphate dehydrogenase (IMPDH)"/>
    <property type="match status" value="1"/>
</dbReference>
<dbReference type="EMBL" id="CP016786">
    <property type="protein sequence ID" value="ASW43610.1"/>
    <property type="molecule type" value="Genomic_DNA"/>
</dbReference>
<keyword evidence="5" id="KW-0560">Oxidoreductase</keyword>
<protein>
    <recommendedName>
        <fullName evidence="2">Probable nitronate monooxygenase</fullName>
    </recommendedName>
</protein>
<sequence length="351" mass="37898">MKIKPLIIGDLVAKIPIIQGGMGVGVSLSNLAGSVAKHGAIGVISAAHPGYLEEDFEKNTLEANLRGLYKHIKRAKEISSKGIIGVNIMVAINNYAEHVKAAIAAGADLIISGAGLPLKLPEITKGSAIKIAPIVSSRKAVKVILNYWKKHSNRTADAVIIEGPNAGGHLGFNTNNIEKEINNFDNNILDIIDEIKLFEKEFNTKIPVIVAGGVFNHEDVLKYLNLGANGVQVATKFVATEECDAHPNFKEAYIKCKKDDIKLTVSPVGMPGRAIKNKFLEKLEKERIKISKCYNCLIPCNPSSTPYCITSALINAVKGDLDNGLIFCGSNAYKINKISTVKEVIDELMGE</sequence>
<accession>A0A343JDK2</accession>
<dbReference type="InterPro" id="IPR013785">
    <property type="entry name" value="Aldolase_TIM"/>
</dbReference>
<dbReference type="CDD" id="cd04730">
    <property type="entry name" value="NPD_like"/>
    <property type="match status" value="1"/>
</dbReference>
<name>A0A343JDK2_9CLOT</name>
<dbReference type="InterPro" id="IPR004136">
    <property type="entry name" value="NMO"/>
</dbReference>
<dbReference type="AlphaFoldDB" id="A0A343JDK2"/>
<evidence type="ECO:0000313" key="6">
    <source>
        <dbReference type="EMBL" id="ASW43610.1"/>
    </source>
</evidence>
<dbReference type="PANTHER" id="PTHR32332">
    <property type="entry name" value="2-NITROPROPANE DIOXYGENASE"/>
    <property type="match status" value="1"/>
</dbReference>
<keyword evidence="6" id="KW-0223">Dioxygenase</keyword>
<dbReference type="Pfam" id="PF03060">
    <property type="entry name" value="NMO"/>
    <property type="match status" value="1"/>
</dbReference>
<keyword evidence="4" id="KW-0288">FMN</keyword>
<evidence type="ECO:0000313" key="7">
    <source>
        <dbReference type="Proteomes" id="UP000264883"/>
    </source>
</evidence>
<evidence type="ECO:0000256" key="4">
    <source>
        <dbReference type="ARBA" id="ARBA00022643"/>
    </source>
</evidence>
<dbReference type="RefSeq" id="WP_119865743.1">
    <property type="nucleotide sequence ID" value="NZ_CP016786.1"/>
</dbReference>
<comment type="function">
    <text evidence="1">Nitronate monooxygenase that uses molecular oxygen to catalyze the oxidative denitrification of alkyl nitronates. Acts on propionate 3-nitronate (P3N), the presumed physiological substrate. Probably functions in the detoxification of P3N, a metabolic poison produced by plants and fungi as a defense mechanism.</text>
</comment>
<dbReference type="KEGG" id="cia:BEN51_08975"/>